<proteinExistence type="inferred from homology"/>
<sequence length="645" mass="70327">MPTRRPRRAPPGTTLPPDALADVPVPPPRRTPWRWAAFAALVVLAVVAAWKFAPNPSFEVVPARAGRLSDGLEPYQRIVSSLAAEYAPSLSPDGSLVAFVRMLPDTEGSAVFIQTASPLTARPLTGIRRGRSDLMPMWSPDGRQIAFLRMDEAGCRVLLVPVAGGNEREVGKCLDGQMHMIAWMPDGKALVGVGRPTAIGGANAGQDAGSALHVMSLDVGRWMPLDYERAPADLDSEPAVSPDGRWIAFHRNTALGDIWRVPAGGGTPERLTHLRSNFFGLAWLPDSRTLVLSREAGGRKVLSRLDAETGLIEDYPLHGSNFEYPSTAFVSGAVAFQVEDGRTSMRRLSLSKGEEAYAAAAMVHESTRSNRLPSISPDGGQLMFVSDRTGSPRLWWAERGNADSLRPLEDFTPNQRFAPAWQPSSERVLVTGRGPEGDGLYEIEPRSGRIVRLPVPEGEPTYAAYHPNQDRILVVVTRGGGRLGLMLYDRTTQPWRLLGQVDDDVAVAVADPLGARILLMLRSKQEIWEADLDLGNLAQVDRLRQRGNGRLKSLVATSDGVWLLDSQEGCTWYWRPVARRADGEAGVQRGTCAGATAPMHVDGVAFDPVGRELYVTTIEYSAHDIGYLSAENIAKERALYRVTND</sequence>
<dbReference type="Pfam" id="PF07676">
    <property type="entry name" value="PD40"/>
    <property type="match status" value="4"/>
</dbReference>
<accession>A0A5C4RQK1</accession>
<comment type="caution">
    <text evidence="3">The sequence shown here is derived from an EMBL/GenBank/DDBJ whole genome shotgun (WGS) entry which is preliminary data.</text>
</comment>
<dbReference type="InterPro" id="IPR011659">
    <property type="entry name" value="WD40"/>
</dbReference>
<gene>
    <name evidence="3" type="ORF">E1B00_13045</name>
</gene>
<evidence type="ECO:0000313" key="4">
    <source>
        <dbReference type="Proteomes" id="UP000305760"/>
    </source>
</evidence>
<keyword evidence="4" id="KW-1185">Reference proteome</keyword>
<evidence type="ECO:0000313" key="3">
    <source>
        <dbReference type="EMBL" id="TNJ33219.1"/>
    </source>
</evidence>
<comment type="similarity">
    <text evidence="1">Belongs to the TolB family.</text>
</comment>
<dbReference type="Gene3D" id="2.120.10.30">
    <property type="entry name" value="TolB, C-terminal domain"/>
    <property type="match status" value="3"/>
</dbReference>
<dbReference type="SUPFAM" id="SSF82171">
    <property type="entry name" value="DPP6 N-terminal domain-like"/>
    <property type="match status" value="2"/>
</dbReference>
<dbReference type="PANTHER" id="PTHR36842">
    <property type="entry name" value="PROTEIN TOLB HOMOLOG"/>
    <property type="match status" value="1"/>
</dbReference>
<name>A0A5C4RQK1_9GAMM</name>
<evidence type="ECO:0000256" key="1">
    <source>
        <dbReference type="ARBA" id="ARBA00009820"/>
    </source>
</evidence>
<protein>
    <recommendedName>
        <fullName evidence="5">Biopolymer transporter Tol</fullName>
    </recommendedName>
</protein>
<dbReference type="AlphaFoldDB" id="A0A5C4RQK1"/>
<reference evidence="3 4" key="1">
    <citation type="submission" date="2019-03" db="EMBL/GenBank/DDBJ databases">
        <title>Arenimonas daejeonensis sp. nov., isolated from compost.</title>
        <authorList>
            <person name="Jeon C.O."/>
        </authorList>
    </citation>
    <scope>NUCLEOTIDE SEQUENCE [LARGE SCALE GENOMIC DNA]</scope>
    <source>
        <strain evidence="3 4">R29</strain>
    </source>
</reference>
<dbReference type="InterPro" id="IPR011042">
    <property type="entry name" value="6-blade_b-propeller_TolB-like"/>
</dbReference>
<feature type="compositionally biased region" description="Low complexity" evidence="2">
    <location>
        <begin position="10"/>
        <end position="23"/>
    </location>
</feature>
<dbReference type="EMBL" id="SMDR01000003">
    <property type="protein sequence ID" value="TNJ33219.1"/>
    <property type="molecule type" value="Genomic_DNA"/>
</dbReference>
<organism evidence="3 4">
    <name type="scientific">Arenimonas terrae</name>
    <dbReference type="NCBI Taxonomy" id="2546226"/>
    <lineage>
        <taxon>Bacteria</taxon>
        <taxon>Pseudomonadati</taxon>
        <taxon>Pseudomonadota</taxon>
        <taxon>Gammaproteobacteria</taxon>
        <taxon>Lysobacterales</taxon>
        <taxon>Lysobacteraceae</taxon>
        <taxon>Arenimonas</taxon>
    </lineage>
</organism>
<feature type="region of interest" description="Disordered" evidence="2">
    <location>
        <begin position="1"/>
        <end position="24"/>
    </location>
</feature>
<dbReference type="PANTHER" id="PTHR36842:SF1">
    <property type="entry name" value="PROTEIN TOLB"/>
    <property type="match status" value="1"/>
</dbReference>
<evidence type="ECO:0000256" key="2">
    <source>
        <dbReference type="SAM" id="MobiDB-lite"/>
    </source>
</evidence>
<evidence type="ECO:0008006" key="5">
    <source>
        <dbReference type="Google" id="ProtNLM"/>
    </source>
</evidence>
<dbReference type="OrthoDB" id="626010at2"/>
<dbReference type="Proteomes" id="UP000305760">
    <property type="component" value="Unassembled WGS sequence"/>
</dbReference>